<dbReference type="Proteomes" id="UP000477739">
    <property type="component" value="Unassembled WGS sequence"/>
</dbReference>
<sequence>MGWTRTKALTTEPPAPLLLIWWLLAGMLMAIVGLLLFIVHASGKVSALSEMNIWWVSLLPVGIWLLLFFFRCYLWGRAWEEYQFLQQEAKYGQQQWEAWSERWLAILGNVVLLPDHITAACLEYELPQHYGRCQKIDQLTAETSPAVSAIRLLINGAKYSLQRLPPELPLTVTLIHDNASFDPQESFVSIWKECIPERKVPADITVTDTFSFANVEERLKQPVLTVNLLLILQVNGGEVYSDGLAALLLTSDDVAKKYHLPHAARLLRPMPLDMAKFADDLALFLETQPTARRTTSIIGDVSEWMESCATLITQGVKMNAAWEAEDISLLEKWCGIPGPFSPWLLTALTADLVTLRKQPQLVLFSEGKERFISTIASGSEDEYTG</sequence>
<name>A0A6L6IU04_9ENTR</name>
<keyword evidence="3" id="KW-1185">Reference proteome</keyword>
<dbReference type="OrthoDB" id="6828340at2"/>
<keyword evidence="1" id="KW-0472">Membrane</keyword>
<feature type="transmembrane region" description="Helical" evidence="1">
    <location>
        <begin position="53"/>
        <end position="76"/>
    </location>
</feature>
<proteinExistence type="predicted"/>
<protein>
    <submittedName>
        <fullName evidence="2">Type VI secretion protein</fullName>
    </submittedName>
</protein>
<keyword evidence="1" id="KW-0812">Transmembrane</keyword>
<feature type="transmembrane region" description="Helical" evidence="1">
    <location>
        <begin position="20"/>
        <end position="41"/>
    </location>
</feature>
<evidence type="ECO:0000256" key="1">
    <source>
        <dbReference type="SAM" id="Phobius"/>
    </source>
</evidence>
<dbReference type="AlphaFoldDB" id="A0A6L6IU04"/>
<keyword evidence="1" id="KW-1133">Transmembrane helix</keyword>
<comment type="caution">
    <text evidence="2">The sequence shown here is derived from an EMBL/GenBank/DDBJ whole genome shotgun (WGS) entry which is preliminary data.</text>
</comment>
<evidence type="ECO:0000313" key="2">
    <source>
        <dbReference type="EMBL" id="MTH48866.1"/>
    </source>
</evidence>
<dbReference type="RefSeq" id="WP_155110230.1">
    <property type="nucleotide sequence ID" value="NZ_WMJZ01000069.1"/>
</dbReference>
<dbReference type="EMBL" id="WMJZ01000069">
    <property type="protein sequence ID" value="MTH48866.1"/>
    <property type="molecule type" value="Genomic_DNA"/>
</dbReference>
<accession>A0A6L6IU04</accession>
<reference evidence="2 3" key="1">
    <citation type="submission" date="2019-11" db="EMBL/GenBank/DDBJ databases">
        <title>Escherichia alba sp. nov. isolated from the gut of plastic-eating superworms Zophobas atratus.</title>
        <authorList>
            <person name="Yang Y."/>
        </authorList>
    </citation>
    <scope>NUCLEOTIDE SEQUENCE [LARGE SCALE GENOMIC DNA]</scope>
    <source>
        <strain evidence="3">BIT-B35</strain>
    </source>
</reference>
<organism evidence="2 3">
    <name type="scientific">Intestinirhabdus alba</name>
    <dbReference type="NCBI Taxonomy" id="2899544"/>
    <lineage>
        <taxon>Bacteria</taxon>
        <taxon>Pseudomonadati</taxon>
        <taxon>Pseudomonadota</taxon>
        <taxon>Gammaproteobacteria</taxon>
        <taxon>Enterobacterales</taxon>
        <taxon>Enterobacteriaceae</taxon>
        <taxon>Intestinirhabdus</taxon>
    </lineage>
</organism>
<evidence type="ECO:0000313" key="3">
    <source>
        <dbReference type="Proteomes" id="UP000477739"/>
    </source>
</evidence>
<gene>
    <name evidence="2" type="ORF">GJV78_22065</name>
</gene>